<protein>
    <submittedName>
        <fullName evidence="6">Zinc finger FYVE domain-containing protein 21</fullName>
    </submittedName>
</protein>
<dbReference type="InterPro" id="IPR013083">
    <property type="entry name" value="Znf_RING/FYVE/PHD"/>
</dbReference>
<reference evidence="6 7" key="1">
    <citation type="journal article" date="2017" name="Nat. Ecol. Evol.">
        <title>Scallop genome provides insights into evolution of bilaterian karyotype and development.</title>
        <authorList>
            <person name="Wang S."/>
            <person name="Zhang J."/>
            <person name="Jiao W."/>
            <person name="Li J."/>
            <person name="Xun X."/>
            <person name="Sun Y."/>
            <person name="Guo X."/>
            <person name="Huan P."/>
            <person name="Dong B."/>
            <person name="Zhang L."/>
            <person name="Hu X."/>
            <person name="Sun X."/>
            <person name="Wang J."/>
            <person name="Zhao C."/>
            <person name="Wang Y."/>
            <person name="Wang D."/>
            <person name="Huang X."/>
            <person name="Wang R."/>
            <person name="Lv J."/>
            <person name="Li Y."/>
            <person name="Zhang Z."/>
            <person name="Liu B."/>
            <person name="Lu W."/>
            <person name="Hui Y."/>
            <person name="Liang J."/>
            <person name="Zhou Z."/>
            <person name="Hou R."/>
            <person name="Li X."/>
            <person name="Liu Y."/>
            <person name="Li H."/>
            <person name="Ning X."/>
            <person name="Lin Y."/>
            <person name="Zhao L."/>
            <person name="Xing Q."/>
            <person name="Dou J."/>
            <person name="Li Y."/>
            <person name="Mao J."/>
            <person name="Guo H."/>
            <person name="Dou H."/>
            <person name="Li T."/>
            <person name="Mu C."/>
            <person name="Jiang W."/>
            <person name="Fu Q."/>
            <person name="Fu X."/>
            <person name="Miao Y."/>
            <person name="Liu J."/>
            <person name="Yu Q."/>
            <person name="Li R."/>
            <person name="Liao H."/>
            <person name="Li X."/>
            <person name="Kong Y."/>
            <person name="Jiang Z."/>
            <person name="Chourrout D."/>
            <person name="Li R."/>
            <person name="Bao Z."/>
        </authorList>
    </citation>
    <scope>NUCLEOTIDE SEQUENCE [LARGE SCALE GENOMIC DNA]</scope>
    <source>
        <strain evidence="6 7">PY_sf001</strain>
    </source>
</reference>
<evidence type="ECO:0000313" key="6">
    <source>
        <dbReference type="EMBL" id="OWF37808.1"/>
    </source>
</evidence>
<dbReference type="InterPro" id="IPR017455">
    <property type="entry name" value="Znf_FYVE-rel"/>
</dbReference>
<comment type="caution">
    <text evidence="6">The sequence shown here is derived from an EMBL/GenBank/DDBJ whole genome shotgun (WGS) entry which is preliminary data.</text>
</comment>
<proteinExistence type="predicted"/>
<dbReference type="Gene3D" id="1.25.10.10">
    <property type="entry name" value="Leucine-rich Repeat Variant"/>
    <property type="match status" value="1"/>
</dbReference>
<keyword evidence="7" id="KW-1185">Reference proteome</keyword>
<organism evidence="6 7">
    <name type="scientific">Mizuhopecten yessoensis</name>
    <name type="common">Japanese scallop</name>
    <name type="synonym">Patinopecten yessoensis</name>
    <dbReference type="NCBI Taxonomy" id="6573"/>
    <lineage>
        <taxon>Eukaryota</taxon>
        <taxon>Metazoa</taxon>
        <taxon>Spiralia</taxon>
        <taxon>Lophotrochozoa</taxon>
        <taxon>Mollusca</taxon>
        <taxon>Bivalvia</taxon>
        <taxon>Autobranchia</taxon>
        <taxon>Pteriomorphia</taxon>
        <taxon>Pectinida</taxon>
        <taxon>Pectinoidea</taxon>
        <taxon>Pectinidae</taxon>
        <taxon>Mizuhopecten</taxon>
    </lineage>
</organism>
<dbReference type="PROSITE" id="PS50178">
    <property type="entry name" value="ZF_FYVE"/>
    <property type="match status" value="1"/>
</dbReference>
<dbReference type="EMBL" id="NEDP02005579">
    <property type="protein sequence ID" value="OWF37808.1"/>
    <property type="molecule type" value="Genomic_DNA"/>
</dbReference>
<evidence type="ECO:0000259" key="5">
    <source>
        <dbReference type="PROSITE" id="PS50178"/>
    </source>
</evidence>
<dbReference type="InterPro" id="IPR052113">
    <property type="entry name" value="FYVE-type_Zinc_Finger"/>
</dbReference>
<gene>
    <name evidence="6" type="ORF">KP79_PYT06007</name>
</gene>
<keyword evidence="1" id="KW-0479">Metal-binding</keyword>
<evidence type="ECO:0000256" key="2">
    <source>
        <dbReference type="ARBA" id="ARBA00022771"/>
    </source>
</evidence>
<keyword evidence="3" id="KW-0862">Zinc</keyword>
<dbReference type="InterPro" id="IPR016024">
    <property type="entry name" value="ARM-type_fold"/>
</dbReference>
<dbReference type="SMART" id="SM00064">
    <property type="entry name" value="FYVE"/>
    <property type="match status" value="1"/>
</dbReference>
<evidence type="ECO:0000256" key="3">
    <source>
        <dbReference type="ARBA" id="ARBA00022833"/>
    </source>
</evidence>
<dbReference type="SUPFAM" id="SSF48371">
    <property type="entry name" value="ARM repeat"/>
    <property type="match status" value="1"/>
</dbReference>
<evidence type="ECO:0000256" key="4">
    <source>
        <dbReference type="PROSITE-ProRule" id="PRU00091"/>
    </source>
</evidence>
<name>A0A210PMU2_MIZYE</name>
<keyword evidence="2 4" id="KW-0863">Zinc-finger</keyword>
<dbReference type="Gene3D" id="3.30.40.10">
    <property type="entry name" value="Zinc/RING finger domain, C3HC4 (zinc finger)"/>
    <property type="match status" value="1"/>
</dbReference>
<evidence type="ECO:0000313" key="7">
    <source>
        <dbReference type="Proteomes" id="UP000242188"/>
    </source>
</evidence>
<dbReference type="PANTHER" id="PTHR39490:SF9">
    <property type="entry name" value="FYVE-TYPE DOMAIN-CONTAINING PROTEIN"/>
    <property type="match status" value="1"/>
</dbReference>
<feature type="domain" description="FYVE-type" evidence="5">
    <location>
        <begin position="43"/>
        <end position="103"/>
    </location>
</feature>
<accession>A0A210PMU2</accession>
<dbReference type="AlphaFoldDB" id="A0A210PMU2"/>
<dbReference type="OrthoDB" id="5872154at2759"/>
<dbReference type="SUPFAM" id="SSF57903">
    <property type="entry name" value="FYVE/PHD zinc finger"/>
    <property type="match status" value="1"/>
</dbReference>
<evidence type="ECO:0000256" key="1">
    <source>
        <dbReference type="ARBA" id="ARBA00022723"/>
    </source>
</evidence>
<dbReference type="InterPro" id="IPR011989">
    <property type="entry name" value="ARM-like"/>
</dbReference>
<dbReference type="PANTHER" id="PTHR39490">
    <property type="entry name" value="ARRESTIN DOMAIN-CONTAINING PROTEIN D"/>
    <property type="match status" value="1"/>
</dbReference>
<dbReference type="InterPro" id="IPR000306">
    <property type="entry name" value="Znf_FYVE"/>
</dbReference>
<dbReference type="Proteomes" id="UP000242188">
    <property type="component" value="Unassembled WGS sequence"/>
</dbReference>
<dbReference type="InterPro" id="IPR011011">
    <property type="entry name" value="Znf_FYVE_PHD"/>
</dbReference>
<sequence length="482" mass="52836">MMGTYPRVIKLEGVDVFPARTEGLLDVSNSPNFILVKPSWVADDAVSFCVLCNNKFNQLRRKHHCRQCGRVLCGKCCNEKVLLPQLGICQPERVCDSCLPVAHLVTKSRSSTQQHQIEGAQGLVKQLIEPHGLCRVVELGGLQTLVALGRINNEVLAKYVMSGLHQLSMHHPLHRILVEIGVVCSISSIMMRPSCMDEQVKLDGIGALMIFCKSSELRAKVVKDGVLDPVLKLCAPGNSYTVAVLAVSTLSLVAENQDTNARIIESEHKVLFNILCLTASSDEQMQEVSLKVLVSLSLGSTFHMHRIIQEDFTCGRSLVKVMKSKPQNDQVLVNCACLVSNLATSAEDQGGLQELMECLCEVLRLDIKSKELVIQLARGIANFAKFEQNADRLMKYLPLIVFKCLKSGHHASKTHGIRATLHLLSHRPNTVTEELAKNGAEELLDGIAKLPGLTKAIDASLLVDTPEKSSCTLTSSSTGVRY</sequence>
<dbReference type="Pfam" id="PF01363">
    <property type="entry name" value="FYVE"/>
    <property type="match status" value="1"/>
</dbReference>
<dbReference type="GO" id="GO:0008270">
    <property type="term" value="F:zinc ion binding"/>
    <property type="evidence" value="ECO:0007669"/>
    <property type="project" value="UniProtKB-KW"/>
</dbReference>